<evidence type="ECO:0000259" key="2">
    <source>
        <dbReference type="Pfam" id="PF12697"/>
    </source>
</evidence>
<dbReference type="GO" id="GO:0003824">
    <property type="term" value="F:catalytic activity"/>
    <property type="evidence" value="ECO:0007669"/>
    <property type="project" value="UniProtKB-ARBA"/>
</dbReference>
<dbReference type="Pfam" id="PF12697">
    <property type="entry name" value="Abhydrolase_6"/>
    <property type="match status" value="1"/>
</dbReference>
<gene>
    <name evidence="3" type="ORF">EDD27_3886</name>
</gene>
<feature type="region of interest" description="Disordered" evidence="1">
    <location>
        <begin position="342"/>
        <end position="393"/>
    </location>
</feature>
<dbReference type="EMBL" id="SAUN01000001">
    <property type="protein sequence ID" value="RVX41364.1"/>
    <property type="molecule type" value="Genomic_DNA"/>
</dbReference>
<dbReference type="InterPro" id="IPR029058">
    <property type="entry name" value="AB_hydrolase_fold"/>
</dbReference>
<dbReference type="AlphaFoldDB" id="A0A438M6N2"/>
<evidence type="ECO:0000313" key="4">
    <source>
        <dbReference type="Proteomes" id="UP000284824"/>
    </source>
</evidence>
<keyword evidence="4" id="KW-1185">Reference proteome</keyword>
<organism evidence="3 4">
    <name type="scientific">Nonomuraea polychroma</name>
    <dbReference type="NCBI Taxonomy" id="46176"/>
    <lineage>
        <taxon>Bacteria</taxon>
        <taxon>Bacillati</taxon>
        <taxon>Actinomycetota</taxon>
        <taxon>Actinomycetes</taxon>
        <taxon>Streptosporangiales</taxon>
        <taxon>Streptosporangiaceae</taxon>
        <taxon>Nonomuraea</taxon>
    </lineage>
</organism>
<reference evidence="3 4" key="1">
    <citation type="submission" date="2019-01" db="EMBL/GenBank/DDBJ databases">
        <title>Sequencing the genomes of 1000 actinobacteria strains.</title>
        <authorList>
            <person name="Klenk H.-P."/>
        </authorList>
    </citation>
    <scope>NUCLEOTIDE SEQUENCE [LARGE SCALE GENOMIC DNA]</scope>
    <source>
        <strain evidence="3 4">DSM 43925</strain>
    </source>
</reference>
<dbReference type="SUPFAM" id="SSF53474">
    <property type="entry name" value="alpha/beta-Hydrolases"/>
    <property type="match status" value="1"/>
</dbReference>
<proteinExistence type="predicted"/>
<dbReference type="Proteomes" id="UP000284824">
    <property type="component" value="Unassembled WGS sequence"/>
</dbReference>
<name>A0A438M6N2_9ACTN</name>
<dbReference type="PRINTS" id="PR00111">
    <property type="entry name" value="ABHYDROLASE"/>
</dbReference>
<accession>A0A438M6N2</accession>
<evidence type="ECO:0000313" key="3">
    <source>
        <dbReference type="EMBL" id="RVX41364.1"/>
    </source>
</evidence>
<feature type="compositionally biased region" description="Basic and acidic residues" evidence="1">
    <location>
        <begin position="376"/>
        <end position="393"/>
    </location>
</feature>
<feature type="domain" description="AB hydrolase-1" evidence="2">
    <location>
        <begin position="82"/>
        <end position="321"/>
    </location>
</feature>
<dbReference type="PANTHER" id="PTHR43689:SF8">
    <property type="entry name" value="ALPHA_BETA-HYDROLASES SUPERFAMILY PROTEIN"/>
    <property type="match status" value="1"/>
</dbReference>
<comment type="caution">
    <text evidence="3">The sequence shown here is derived from an EMBL/GenBank/DDBJ whole genome shotgun (WGS) entry which is preliminary data.</text>
</comment>
<dbReference type="RefSeq" id="WP_206641509.1">
    <property type="nucleotide sequence ID" value="NZ_SAUN01000001.1"/>
</dbReference>
<dbReference type="Gene3D" id="3.40.50.1820">
    <property type="entry name" value="alpha/beta hydrolase"/>
    <property type="match status" value="1"/>
</dbReference>
<dbReference type="PANTHER" id="PTHR43689">
    <property type="entry name" value="HYDROLASE"/>
    <property type="match status" value="1"/>
</dbReference>
<evidence type="ECO:0000256" key="1">
    <source>
        <dbReference type="SAM" id="MobiDB-lite"/>
    </source>
</evidence>
<protein>
    <submittedName>
        <fullName evidence="3">Pimeloyl-ACP methyl ester carboxylesterase</fullName>
    </submittedName>
</protein>
<sequence length="393" mass="40619">MGALLSSLRSAAEGPRKVLRAATLPAARISSPIAAGAPSASFPSPHAANLREAAAARFVEGQLAGLAPVTMACERRGTGEPVVLLHGIGHHRRAWDAVVPHLIDARETIAVDLPGFGQSPDLPPSVPRDLPTTVSALRALFAALGLDRPHVVGHSLGGLIALRLAQAGLARSVTALAPAGFWTAAERRYAFGMLTAAWYGTRLLPEGALERLSRTAAGQAVLTGTLYGQTGRCTPETVVAGLRALREARGFTATLRAGRAPDLFSGEIPGIPVTIAWGSCDRILPGRQAARVLTMIPRARLVWLPGCGHVPMNDAPELIADLILAASRSGLVGAGEPAAPVPVPPPLGTGEVPVDLCRGSAARGDPTGRPPATDGAAERRVRGCPDGRRQAGR</sequence>
<dbReference type="InterPro" id="IPR000073">
    <property type="entry name" value="AB_hydrolase_1"/>
</dbReference>